<keyword evidence="8" id="KW-1185">Reference proteome</keyword>
<dbReference type="Proteomes" id="UP000241247">
    <property type="component" value="Unassembled WGS sequence"/>
</dbReference>
<dbReference type="PANTHER" id="PTHR23427:SF2">
    <property type="entry name" value="SURFEIT LOCUS PROTEIN 1"/>
    <property type="match status" value="1"/>
</dbReference>
<organism evidence="7 8">
    <name type="scientific">Mycoplana dimorpha</name>
    <dbReference type="NCBI Taxonomy" id="28320"/>
    <lineage>
        <taxon>Bacteria</taxon>
        <taxon>Pseudomonadati</taxon>
        <taxon>Pseudomonadota</taxon>
        <taxon>Alphaproteobacteria</taxon>
        <taxon>Hyphomicrobiales</taxon>
        <taxon>Rhizobiaceae</taxon>
        <taxon>Mycoplana</taxon>
    </lineage>
</organism>
<evidence type="ECO:0000256" key="1">
    <source>
        <dbReference type="ARBA" id="ARBA00004370"/>
    </source>
</evidence>
<name>A0A2T5BHR9_MYCDI</name>
<evidence type="ECO:0000256" key="4">
    <source>
        <dbReference type="ARBA" id="ARBA00022989"/>
    </source>
</evidence>
<proteinExistence type="inferred from homology"/>
<feature type="transmembrane region" description="Helical" evidence="6">
    <location>
        <begin position="224"/>
        <end position="242"/>
    </location>
</feature>
<dbReference type="EMBL" id="PZZZ01000001">
    <property type="protein sequence ID" value="PTM98488.1"/>
    <property type="molecule type" value="Genomic_DNA"/>
</dbReference>
<dbReference type="CDD" id="cd06662">
    <property type="entry name" value="SURF1"/>
    <property type="match status" value="1"/>
</dbReference>
<keyword evidence="4 6" id="KW-1133">Transmembrane helix</keyword>
<gene>
    <name evidence="7" type="ORF">C7449_101151</name>
</gene>
<evidence type="ECO:0000256" key="2">
    <source>
        <dbReference type="ARBA" id="ARBA00007165"/>
    </source>
</evidence>
<reference evidence="7 8" key="1">
    <citation type="submission" date="2018-04" db="EMBL/GenBank/DDBJ databases">
        <title>Genomic Encyclopedia of Type Strains, Phase IV (KMG-IV): sequencing the most valuable type-strain genomes for metagenomic binning, comparative biology and taxonomic classification.</title>
        <authorList>
            <person name="Goeker M."/>
        </authorList>
    </citation>
    <scope>NUCLEOTIDE SEQUENCE [LARGE SCALE GENOMIC DNA]</scope>
    <source>
        <strain evidence="7 8">DSM 7138</strain>
    </source>
</reference>
<evidence type="ECO:0000256" key="5">
    <source>
        <dbReference type="ARBA" id="ARBA00023136"/>
    </source>
</evidence>
<dbReference type="PROSITE" id="PS50895">
    <property type="entry name" value="SURF1"/>
    <property type="match status" value="1"/>
</dbReference>
<keyword evidence="3 6" id="KW-0812">Transmembrane</keyword>
<comment type="caution">
    <text evidence="7">The sequence shown here is derived from an EMBL/GenBank/DDBJ whole genome shotgun (WGS) entry which is preliminary data.</text>
</comment>
<comment type="subcellular location">
    <subcellularLocation>
        <location evidence="6">Cell membrane</location>
        <topology evidence="6">Multi-pass membrane protein</topology>
    </subcellularLocation>
    <subcellularLocation>
        <location evidence="1">Membrane</location>
    </subcellularLocation>
</comment>
<dbReference type="Pfam" id="PF02104">
    <property type="entry name" value="SURF1"/>
    <property type="match status" value="1"/>
</dbReference>
<dbReference type="PANTHER" id="PTHR23427">
    <property type="entry name" value="SURFEIT LOCUS PROTEIN"/>
    <property type="match status" value="1"/>
</dbReference>
<sequence length="249" mass="27397">MAETLPRTRRAARVVLAGVAWLAALAILLSLGTWQMQRLAWKEKLLADIAERRTQAPAALATIEELARAGGDVDYRPLTVTGTFEHGRERHFLATFNGQSGYHVYTPLHLDDGRYVFVNRGFVPFDKKEPATRADGQIAGQHTVIGLARSKLDGKPSSLIPDNDLSKNVFYWKDLDAMAASVGIAPAYLVPFFIDADAAPNPGGLPVGGVTQFDQPNNHLQYALTWYGLALALLLVSGVYVWRWRREAA</sequence>
<dbReference type="InterPro" id="IPR002994">
    <property type="entry name" value="Surf1/Shy1"/>
</dbReference>
<evidence type="ECO:0000313" key="7">
    <source>
        <dbReference type="EMBL" id="PTM98488.1"/>
    </source>
</evidence>
<dbReference type="RefSeq" id="WP_245414252.1">
    <property type="nucleotide sequence ID" value="NZ_JBHEEX010000008.1"/>
</dbReference>
<keyword evidence="5 6" id="KW-0472">Membrane</keyword>
<dbReference type="AlphaFoldDB" id="A0A2T5BHR9"/>
<dbReference type="GO" id="GO:0005886">
    <property type="term" value="C:plasma membrane"/>
    <property type="evidence" value="ECO:0007669"/>
    <property type="project" value="UniProtKB-SubCell"/>
</dbReference>
<keyword evidence="6" id="KW-1003">Cell membrane</keyword>
<dbReference type="InterPro" id="IPR045214">
    <property type="entry name" value="Surf1/Surf4"/>
</dbReference>
<evidence type="ECO:0000256" key="6">
    <source>
        <dbReference type="RuleBase" id="RU363076"/>
    </source>
</evidence>
<evidence type="ECO:0000313" key="8">
    <source>
        <dbReference type="Proteomes" id="UP000241247"/>
    </source>
</evidence>
<evidence type="ECO:0000256" key="3">
    <source>
        <dbReference type="ARBA" id="ARBA00022692"/>
    </source>
</evidence>
<comment type="similarity">
    <text evidence="2 6">Belongs to the SURF1 family.</text>
</comment>
<feature type="transmembrane region" description="Helical" evidence="6">
    <location>
        <begin position="12"/>
        <end position="34"/>
    </location>
</feature>
<accession>A0A2T5BHR9</accession>
<protein>
    <recommendedName>
        <fullName evidence="6">SURF1-like protein</fullName>
    </recommendedName>
</protein>